<accession>A0A833H0F4</accession>
<dbReference type="InterPro" id="IPR011460">
    <property type="entry name" value="Lcl_C"/>
</dbReference>
<gene>
    <name evidence="2" type="ORF">F9K24_13265</name>
</gene>
<dbReference type="Proteomes" id="UP000460298">
    <property type="component" value="Unassembled WGS sequence"/>
</dbReference>
<proteinExistence type="predicted"/>
<organism evidence="2 3">
    <name type="scientific">Leptonema illini</name>
    <dbReference type="NCBI Taxonomy" id="183"/>
    <lineage>
        <taxon>Bacteria</taxon>
        <taxon>Pseudomonadati</taxon>
        <taxon>Spirochaetota</taxon>
        <taxon>Spirochaetia</taxon>
        <taxon>Leptospirales</taxon>
        <taxon>Leptospiraceae</taxon>
        <taxon>Leptonema</taxon>
    </lineage>
</organism>
<reference evidence="2 3" key="1">
    <citation type="submission" date="2019-10" db="EMBL/GenBank/DDBJ databases">
        <title>Extracellular Electron Transfer in a Candidatus Methanoperedens spp. Enrichment Culture.</title>
        <authorList>
            <person name="Berger S."/>
            <person name="Rangel Shaw D."/>
            <person name="Berben T."/>
            <person name="In 'T Zandt M."/>
            <person name="Frank J."/>
            <person name="Reimann J."/>
            <person name="Jetten M.S.M."/>
            <person name="Welte C.U."/>
        </authorList>
    </citation>
    <scope>NUCLEOTIDE SEQUENCE [LARGE SCALE GENOMIC DNA]</scope>
    <source>
        <strain evidence="2">SB12</strain>
    </source>
</reference>
<protein>
    <submittedName>
        <fullName evidence="2">DUF1566 domain-containing protein</fullName>
    </submittedName>
</protein>
<name>A0A833H0F4_9LEPT</name>
<evidence type="ECO:0000259" key="1">
    <source>
        <dbReference type="Pfam" id="PF07603"/>
    </source>
</evidence>
<comment type="caution">
    <text evidence="2">The sequence shown here is derived from an EMBL/GenBank/DDBJ whole genome shotgun (WGS) entry which is preliminary data.</text>
</comment>
<dbReference type="PANTHER" id="PTHR35812:SF1">
    <property type="entry name" value="LIPOPROTEIN"/>
    <property type="match status" value="1"/>
</dbReference>
<dbReference type="AlphaFoldDB" id="A0A833H0F4"/>
<dbReference type="Pfam" id="PF07603">
    <property type="entry name" value="Lcl_C"/>
    <property type="match status" value="1"/>
</dbReference>
<dbReference type="PROSITE" id="PS51257">
    <property type="entry name" value="PROKAR_LIPOPROTEIN"/>
    <property type="match status" value="1"/>
</dbReference>
<dbReference type="EMBL" id="WBUI01000013">
    <property type="protein sequence ID" value="KAB2931562.1"/>
    <property type="molecule type" value="Genomic_DNA"/>
</dbReference>
<feature type="domain" description="Lcl C-terminal" evidence="1">
    <location>
        <begin position="189"/>
        <end position="314"/>
    </location>
</feature>
<sequence>MKRSLPIALLFSLSACMQAEKISLDTSGLEGLLLGSISFNASDGSTSGGGSTGMAPVMLDANPEAADGVVYINVHFSGLYFDFDTSLRTTDTPTVKVAFWNGSAWEEASNLNVATSISGSRLTVQTGLIFFPENTRVRVTVVGSTLHSADGLAGTQDFTTEFLTNKIGPRVITTRSGRFQSATLSGNDVVIDNATAIRWTKCALGTAADCSGAPQLFSQAQAMGACAALNSMNSGAGYAGRTNWRLPSIEELESLPDFERTQPLLPSANFPNLTSGQYWSMSAVGPTSTLAWSMNLYTGEQSQTGRATALPVRCLSDEGGNVPYSSGSNTSGAGYGVNEDGLNIAYYKLDLFPTYYFTPCVLGFSSVYTGTYLCQTPQTIAGVHSERVAACAAVSGRRAPTIDELLLILRRELSATGYRALDFYGAGGDSIVWSSTTAAGSKAYAVDFQTGAIKLLPQAESHAIRCLRTAAPF</sequence>
<dbReference type="PANTHER" id="PTHR35812">
    <property type="entry name" value="LIPOPROTEIN"/>
    <property type="match status" value="1"/>
</dbReference>
<evidence type="ECO:0000313" key="3">
    <source>
        <dbReference type="Proteomes" id="UP000460298"/>
    </source>
</evidence>
<evidence type="ECO:0000313" key="2">
    <source>
        <dbReference type="EMBL" id="KAB2931562.1"/>
    </source>
</evidence>